<keyword evidence="2" id="KW-1185">Reference proteome</keyword>
<dbReference type="AlphaFoldDB" id="A0A7K3WM96"/>
<dbReference type="Gene3D" id="3.30.2020.10">
    <property type="entry name" value="NE0471-like N-terminal domain"/>
    <property type="match status" value="1"/>
</dbReference>
<dbReference type="InterPro" id="IPR036782">
    <property type="entry name" value="NE0471-like_N"/>
</dbReference>
<dbReference type="Proteomes" id="UP000486602">
    <property type="component" value="Unassembled WGS sequence"/>
</dbReference>
<accession>A0A7K3WM96</accession>
<evidence type="ECO:0000313" key="2">
    <source>
        <dbReference type="Proteomes" id="UP000486602"/>
    </source>
</evidence>
<proteinExistence type="predicted"/>
<dbReference type="EMBL" id="JAAGVY010000001">
    <property type="protein sequence ID" value="NEN22012.1"/>
    <property type="molecule type" value="Genomic_DNA"/>
</dbReference>
<dbReference type="SUPFAM" id="SSF143880">
    <property type="entry name" value="NE0471 N-terminal domain-like"/>
    <property type="match status" value="1"/>
</dbReference>
<dbReference type="InterPro" id="IPR018841">
    <property type="entry name" value="DUF2442"/>
</dbReference>
<name>A0A7K3WM96_9FLAO</name>
<reference evidence="1 2" key="1">
    <citation type="submission" date="2020-02" db="EMBL/GenBank/DDBJ databases">
        <title>Out from the shadows clarifying the taxonomy of the family Cryomorphaceae and related taxa by utilizing the GTDB taxonomic framework.</title>
        <authorList>
            <person name="Bowman J.P."/>
        </authorList>
    </citation>
    <scope>NUCLEOTIDE SEQUENCE [LARGE SCALE GENOMIC DNA]</scope>
    <source>
        <strain evidence="1 2">QSSC 1-22</strain>
    </source>
</reference>
<organism evidence="1 2">
    <name type="scientific">Cryomorpha ignava</name>
    <dbReference type="NCBI Taxonomy" id="101383"/>
    <lineage>
        <taxon>Bacteria</taxon>
        <taxon>Pseudomonadati</taxon>
        <taxon>Bacteroidota</taxon>
        <taxon>Flavobacteriia</taxon>
        <taxon>Flavobacteriales</taxon>
        <taxon>Cryomorphaceae</taxon>
        <taxon>Cryomorpha</taxon>
    </lineage>
</organism>
<dbReference type="Pfam" id="PF10387">
    <property type="entry name" value="DUF2442"/>
    <property type="match status" value="1"/>
</dbReference>
<evidence type="ECO:0000313" key="1">
    <source>
        <dbReference type="EMBL" id="NEN22012.1"/>
    </source>
</evidence>
<gene>
    <name evidence="1" type="ORF">G3O08_00650</name>
</gene>
<comment type="caution">
    <text evidence="1">The sequence shown here is derived from an EMBL/GenBank/DDBJ whole genome shotgun (WGS) entry which is preliminary data.</text>
</comment>
<sequence length="82" mass="9398">MNEVVEIKVLEDYQIWLKFQDDEEKVINIRPYIGKGIAEELLDPDKFKSVFIEPGGGIAWSNGYDFCPNFLKELTGVETQVS</sequence>
<dbReference type="RefSeq" id="WP_163282731.1">
    <property type="nucleotide sequence ID" value="NZ_JAAGVY010000001.1"/>
</dbReference>
<protein>
    <submittedName>
        <fullName evidence="1">DUF2442 domain-containing protein</fullName>
    </submittedName>
</protein>